<gene>
    <name evidence="1" type="ORF">GGB84_003061</name>
</gene>
<evidence type="ECO:0000313" key="1">
    <source>
        <dbReference type="EMBL" id="HAG5771369.1"/>
    </source>
</evidence>
<reference evidence="1" key="1">
    <citation type="journal article" date="2018" name="Genome Biol.">
        <title>SKESA: strategic k-mer extension for scrupulous assemblies.</title>
        <authorList>
            <person name="Souvorov A."/>
            <person name="Agarwala R."/>
            <person name="Lipman D.J."/>
        </authorList>
    </citation>
    <scope>NUCLEOTIDE SEQUENCE [LARGE SCALE GENOMIC DNA]</scope>
    <source>
        <strain evidence="1">1839</strain>
    </source>
</reference>
<accession>A0A0K4JRN1</accession>
<reference evidence="1" key="2">
    <citation type="submission" date="2020-02" db="EMBL/GenBank/DDBJ databases">
        <authorList>
            <consortium name="NCBI Pathogen Detection Project"/>
        </authorList>
    </citation>
    <scope>NUCLEOTIDE SEQUENCE</scope>
    <source>
        <strain evidence="1">1839</strain>
    </source>
</reference>
<comment type="caution">
    <text evidence="1">The sequence shown here is derived from an EMBL/GenBank/DDBJ whole genome shotgun (WGS) entry which is preliminary data.</text>
</comment>
<protein>
    <submittedName>
        <fullName evidence="1">Uncharacterized protein</fullName>
    </submittedName>
</protein>
<organism evidence="1">
    <name type="scientific">Escherichia coli</name>
    <dbReference type="NCBI Taxonomy" id="562"/>
    <lineage>
        <taxon>Bacteria</taxon>
        <taxon>Pseudomonadati</taxon>
        <taxon>Pseudomonadota</taxon>
        <taxon>Gammaproteobacteria</taxon>
        <taxon>Enterobacterales</taxon>
        <taxon>Enterobacteriaceae</taxon>
        <taxon>Escherichia</taxon>
    </lineage>
</organism>
<name>A0A0K4JRN1_ECOLX</name>
<dbReference type="EMBL" id="DAAYTU010000018">
    <property type="protein sequence ID" value="HAG5771369.1"/>
    <property type="molecule type" value="Genomic_DNA"/>
</dbReference>
<sequence length="65" mass="7561">MKIEISPAFTLAIFDISKIYGVGVFQFINRNVNYFNIQQETLRREALQPQMTRLKSLGLSINVRQ</sequence>
<proteinExistence type="predicted"/>
<dbReference type="AlphaFoldDB" id="A0A0K4JRN1"/>